<evidence type="ECO:0000313" key="2">
    <source>
        <dbReference type="Proteomes" id="UP001054821"/>
    </source>
</evidence>
<proteinExistence type="predicted"/>
<dbReference type="PANTHER" id="PTHR35046">
    <property type="entry name" value="ZINC KNUCKLE (CCHC-TYPE) FAMILY PROTEIN"/>
    <property type="match status" value="1"/>
</dbReference>
<dbReference type="Proteomes" id="UP001054821">
    <property type="component" value="Chromosome 6"/>
</dbReference>
<dbReference type="AlphaFoldDB" id="A0AAD4VDK7"/>
<comment type="caution">
    <text evidence="1">The sequence shown here is derived from an EMBL/GenBank/DDBJ whole genome shotgun (WGS) entry which is preliminary data.</text>
</comment>
<accession>A0AAD4VDK7</accession>
<organism evidence="1 2">
    <name type="scientific">Prunus dulcis</name>
    <name type="common">Almond</name>
    <name type="synonym">Amygdalus dulcis</name>
    <dbReference type="NCBI Taxonomy" id="3755"/>
    <lineage>
        <taxon>Eukaryota</taxon>
        <taxon>Viridiplantae</taxon>
        <taxon>Streptophyta</taxon>
        <taxon>Embryophyta</taxon>
        <taxon>Tracheophyta</taxon>
        <taxon>Spermatophyta</taxon>
        <taxon>Magnoliopsida</taxon>
        <taxon>eudicotyledons</taxon>
        <taxon>Gunneridae</taxon>
        <taxon>Pentapetalae</taxon>
        <taxon>rosids</taxon>
        <taxon>fabids</taxon>
        <taxon>Rosales</taxon>
        <taxon>Rosaceae</taxon>
        <taxon>Amygdaloideae</taxon>
        <taxon>Amygdaleae</taxon>
        <taxon>Prunus</taxon>
    </lineage>
</organism>
<gene>
    <name evidence="1" type="ORF">L3X38_032172</name>
</gene>
<dbReference type="EMBL" id="JAJFAZ020000006">
    <property type="protein sequence ID" value="KAI5323100.1"/>
    <property type="molecule type" value="Genomic_DNA"/>
</dbReference>
<sequence>MVDSGKLEKPAANSSFLTIPSNERDYLEAVKDAKIIYPVVMKGLLAVIPEKVKIQKEVQIILQGFNELIADDQPNQLPPMRNIQHQIDLVPGASLPNLPHYRMSPKENDILQEKIEELLQKGFIREVCSPSIAGAQERKNTACVELANGSFLRVTGRIRVNPFS</sequence>
<dbReference type="InterPro" id="IPR043502">
    <property type="entry name" value="DNA/RNA_pol_sf"/>
</dbReference>
<dbReference type="Gene3D" id="3.10.10.10">
    <property type="entry name" value="HIV Type 1 Reverse Transcriptase, subunit A, domain 1"/>
    <property type="match status" value="1"/>
</dbReference>
<dbReference type="PANTHER" id="PTHR35046:SF18">
    <property type="entry name" value="RNA-DIRECTED DNA POLYMERASE"/>
    <property type="match status" value="1"/>
</dbReference>
<evidence type="ECO:0008006" key="3">
    <source>
        <dbReference type="Google" id="ProtNLM"/>
    </source>
</evidence>
<protein>
    <recommendedName>
        <fullName evidence="3">Transposable element protein</fullName>
    </recommendedName>
</protein>
<name>A0AAD4VDK7_PRUDU</name>
<dbReference type="SUPFAM" id="SSF56672">
    <property type="entry name" value="DNA/RNA polymerases"/>
    <property type="match status" value="1"/>
</dbReference>
<evidence type="ECO:0000313" key="1">
    <source>
        <dbReference type="EMBL" id="KAI5323100.1"/>
    </source>
</evidence>
<keyword evidence="2" id="KW-1185">Reference proteome</keyword>
<reference evidence="1 2" key="1">
    <citation type="journal article" date="2022" name="G3 (Bethesda)">
        <title>Whole-genome sequence and methylome profiling of the almond [Prunus dulcis (Mill.) D.A. Webb] cultivar 'Nonpareil'.</title>
        <authorList>
            <person name="D'Amico-Willman K.M."/>
            <person name="Ouma W.Z."/>
            <person name="Meulia T."/>
            <person name="Sideli G.M."/>
            <person name="Gradziel T.M."/>
            <person name="Fresnedo-Ramirez J."/>
        </authorList>
    </citation>
    <scope>NUCLEOTIDE SEQUENCE [LARGE SCALE GENOMIC DNA]</scope>
    <source>
        <strain evidence="1">Clone GOH B32 T37-40</strain>
    </source>
</reference>